<evidence type="ECO:0000256" key="2">
    <source>
        <dbReference type="ARBA" id="ARBA00004162"/>
    </source>
</evidence>
<keyword evidence="5 10" id="KW-0145">Chemotaxis</keyword>
<keyword evidence="8 10" id="KW-1133">Transmembrane helix</keyword>
<evidence type="ECO:0000256" key="3">
    <source>
        <dbReference type="ARBA" id="ARBA00008281"/>
    </source>
</evidence>
<evidence type="ECO:0000256" key="1">
    <source>
        <dbReference type="ARBA" id="ARBA00002254"/>
    </source>
</evidence>
<dbReference type="RefSeq" id="WP_121221929.1">
    <property type="nucleotide sequence ID" value="NZ_RBIG01000004.1"/>
</dbReference>
<dbReference type="EMBL" id="RBIG01000004">
    <property type="protein sequence ID" value="RKQ68137.1"/>
    <property type="molecule type" value="Genomic_DNA"/>
</dbReference>
<keyword evidence="10" id="KW-0997">Cell inner membrane</keyword>
<dbReference type="OrthoDB" id="9901917at2"/>
<reference evidence="11 12" key="1">
    <citation type="submission" date="2018-10" db="EMBL/GenBank/DDBJ databases">
        <title>Comparative analysis of microorganisms from saline springs in Andes Mountain Range, Colombia.</title>
        <authorList>
            <person name="Rubin E."/>
        </authorList>
    </citation>
    <scope>NUCLEOTIDE SEQUENCE [LARGE SCALE GENOMIC DNA]</scope>
    <source>
        <strain evidence="11 12">USBA 36</strain>
    </source>
</reference>
<evidence type="ECO:0000256" key="6">
    <source>
        <dbReference type="ARBA" id="ARBA00022692"/>
    </source>
</evidence>
<keyword evidence="6 10" id="KW-0812">Transmembrane</keyword>
<dbReference type="Pfam" id="PF03748">
    <property type="entry name" value="FliL"/>
    <property type="match status" value="1"/>
</dbReference>
<proteinExistence type="inferred from homology"/>
<evidence type="ECO:0000256" key="10">
    <source>
        <dbReference type="RuleBase" id="RU364125"/>
    </source>
</evidence>
<dbReference type="PANTHER" id="PTHR35091:SF2">
    <property type="entry name" value="FLAGELLAR PROTEIN FLIL"/>
    <property type="match status" value="1"/>
</dbReference>
<name>A0A420WAW1_9PROT</name>
<keyword evidence="7 10" id="KW-0283">Flagellar rotation</keyword>
<comment type="function">
    <text evidence="1 10">Controls the rotational direction of flagella during chemotaxis.</text>
</comment>
<keyword evidence="11" id="KW-0969">Cilium</keyword>
<evidence type="ECO:0000256" key="5">
    <source>
        <dbReference type="ARBA" id="ARBA00022500"/>
    </source>
</evidence>
<comment type="subcellular location">
    <subcellularLocation>
        <location evidence="10">Cell inner membrane</location>
    </subcellularLocation>
    <subcellularLocation>
        <location evidence="2">Cell membrane</location>
        <topology evidence="2">Single-pass membrane protein</topology>
    </subcellularLocation>
</comment>
<comment type="caution">
    <text evidence="11">The sequence shown here is derived from an EMBL/GenBank/DDBJ whole genome shotgun (WGS) entry which is preliminary data.</text>
</comment>
<evidence type="ECO:0000256" key="4">
    <source>
        <dbReference type="ARBA" id="ARBA00022475"/>
    </source>
</evidence>
<evidence type="ECO:0000256" key="9">
    <source>
        <dbReference type="ARBA" id="ARBA00023136"/>
    </source>
</evidence>
<dbReference type="GO" id="GO:0071978">
    <property type="term" value="P:bacterial-type flagellum-dependent swarming motility"/>
    <property type="evidence" value="ECO:0007669"/>
    <property type="project" value="TreeGrafter"/>
</dbReference>
<feature type="transmembrane region" description="Helical" evidence="10">
    <location>
        <begin position="23"/>
        <end position="43"/>
    </location>
</feature>
<evidence type="ECO:0000256" key="7">
    <source>
        <dbReference type="ARBA" id="ARBA00022779"/>
    </source>
</evidence>
<evidence type="ECO:0000256" key="8">
    <source>
        <dbReference type="ARBA" id="ARBA00022989"/>
    </source>
</evidence>
<keyword evidence="11" id="KW-0966">Cell projection</keyword>
<accession>A0A420WAW1</accession>
<gene>
    <name evidence="11" type="ORF">BCL74_3456</name>
</gene>
<dbReference type="GO" id="GO:0006935">
    <property type="term" value="P:chemotaxis"/>
    <property type="evidence" value="ECO:0007669"/>
    <property type="project" value="UniProtKB-KW"/>
</dbReference>
<comment type="similarity">
    <text evidence="3 10">Belongs to the FliL family.</text>
</comment>
<dbReference type="InterPro" id="IPR005503">
    <property type="entry name" value="FliL"/>
</dbReference>
<keyword evidence="4" id="KW-1003">Cell membrane</keyword>
<keyword evidence="9 10" id="KW-0472">Membrane</keyword>
<dbReference type="AlphaFoldDB" id="A0A420WAW1"/>
<protein>
    <recommendedName>
        <fullName evidence="10">Flagellar protein FliL</fullName>
    </recommendedName>
</protein>
<dbReference type="Proteomes" id="UP000277424">
    <property type="component" value="Unassembled WGS sequence"/>
</dbReference>
<dbReference type="GO" id="GO:0005886">
    <property type="term" value="C:plasma membrane"/>
    <property type="evidence" value="ECO:0007669"/>
    <property type="project" value="UniProtKB-SubCell"/>
</dbReference>
<organism evidence="11 12">
    <name type="scientific">Oceanibaculum indicum</name>
    <dbReference type="NCBI Taxonomy" id="526216"/>
    <lineage>
        <taxon>Bacteria</taxon>
        <taxon>Pseudomonadati</taxon>
        <taxon>Pseudomonadota</taxon>
        <taxon>Alphaproteobacteria</taxon>
        <taxon>Rhodospirillales</taxon>
        <taxon>Oceanibaculaceae</taxon>
        <taxon>Oceanibaculum</taxon>
    </lineage>
</organism>
<evidence type="ECO:0000313" key="11">
    <source>
        <dbReference type="EMBL" id="RKQ68137.1"/>
    </source>
</evidence>
<dbReference type="GO" id="GO:0009425">
    <property type="term" value="C:bacterial-type flagellum basal body"/>
    <property type="evidence" value="ECO:0007669"/>
    <property type="project" value="InterPro"/>
</dbReference>
<dbReference type="PANTHER" id="PTHR35091">
    <property type="entry name" value="FLAGELLAR PROTEIN FLIL"/>
    <property type="match status" value="1"/>
</dbReference>
<sequence>MSDELGTEAGGAPEVKKLPVGKLILLILLPILLIVGAAAGLFLTGMIGGKKTAAPAATQEAPPPPKLSGGHYTSLSDFILTLRTENGEPRVVMVTISLQLSSQEQNAIVKAGDARLRDSINMLLSEQPLQNYSDPSQLNNLRSKLAEEIKRVLPNLNLLGVHLTRVRVQ</sequence>
<keyword evidence="11" id="KW-0282">Flagellum</keyword>
<evidence type="ECO:0000313" key="12">
    <source>
        <dbReference type="Proteomes" id="UP000277424"/>
    </source>
</evidence>